<evidence type="ECO:0000256" key="7">
    <source>
        <dbReference type="ARBA" id="ARBA00022989"/>
    </source>
</evidence>
<evidence type="ECO:0000256" key="8">
    <source>
        <dbReference type="ARBA" id="ARBA00023136"/>
    </source>
</evidence>
<evidence type="ECO:0000256" key="4">
    <source>
        <dbReference type="ARBA" id="ARBA00022692"/>
    </source>
</evidence>
<feature type="transmembrane region" description="Helical" evidence="9">
    <location>
        <begin position="120"/>
        <end position="139"/>
    </location>
</feature>
<feature type="active site" evidence="9">
    <location>
        <position position="110"/>
    </location>
</feature>
<dbReference type="PRINTS" id="PR00781">
    <property type="entry name" value="LIPOSIGPTASE"/>
</dbReference>
<feature type="transmembrane region" description="Helical" evidence="9">
    <location>
        <begin position="57"/>
        <end position="73"/>
    </location>
</feature>
<evidence type="ECO:0000313" key="12">
    <source>
        <dbReference type="Proteomes" id="UP000029628"/>
    </source>
</evidence>
<dbReference type="EC" id="3.4.23.36" evidence="9"/>
<protein>
    <recommendedName>
        <fullName evidence="9">Lipoprotein signal peptidase</fullName>
        <ecNumber evidence="9">3.4.23.36</ecNumber>
    </recommendedName>
    <alternativeName>
        <fullName evidence="9">Prolipoprotein signal peptidase</fullName>
    </alternativeName>
    <alternativeName>
        <fullName evidence="9">Signal peptidase II</fullName>
        <shortName evidence="9">SPase II</shortName>
    </alternativeName>
</protein>
<name>A0A096ALV2_9FIRM</name>
<comment type="subcellular location">
    <subcellularLocation>
        <location evidence="9">Cell membrane</location>
        <topology evidence="9">Multi-pass membrane protein</topology>
    </subcellularLocation>
</comment>
<keyword evidence="5 9" id="KW-0064">Aspartyl protease</keyword>
<evidence type="ECO:0000256" key="1">
    <source>
        <dbReference type="ARBA" id="ARBA00006139"/>
    </source>
</evidence>
<dbReference type="Pfam" id="PF01252">
    <property type="entry name" value="Peptidase_A8"/>
    <property type="match status" value="1"/>
</dbReference>
<comment type="similarity">
    <text evidence="1 9 10">Belongs to the peptidase A8 family.</text>
</comment>
<reference evidence="11 12" key="1">
    <citation type="submission" date="2014-07" db="EMBL/GenBank/DDBJ databases">
        <authorList>
            <person name="McCorrison J."/>
            <person name="Sanka R."/>
            <person name="Torralba M."/>
            <person name="Gillis M."/>
            <person name="Haft D.H."/>
            <person name="Methe B."/>
            <person name="Sutton G."/>
            <person name="Nelson K.E."/>
        </authorList>
    </citation>
    <scope>NUCLEOTIDE SEQUENCE [LARGE SCALE GENOMIC DNA]</scope>
    <source>
        <strain evidence="11 12">DNF00314</strain>
    </source>
</reference>
<comment type="caution">
    <text evidence="11">The sequence shown here is derived from an EMBL/GenBank/DDBJ whole genome shotgun (WGS) entry which is preliminary data.</text>
</comment>
<comment type="catalytic activity">
    <reaction evidence="9">
        <text>Release of signal peptides from bacterial membrane prolipoproteins. Hydrolyzes -Xaa-Yaa-Zaa-|-(S,diacylglyceryl)Cys-, in which Xaa is hydrophobic (preferably Leu), and Yaa (Ala or Ser) and Zaa (Gly or Ala) have small, neutral side chains.</text>
        <dbReference type="EC" id="3.4.23.36"/>
    </reaction>
</comment>
<evidence type="ECO:0000256" key="2">
    <source>
        <dbReference type="ARBA" id="ARBA00022475"/>
    </source>
</evidence>
<evidence type="ECO:0000256" key="10">
    <source>
        <dbReference type="RuleBase" id="RU004181"/>
    </source>
</evidence>
<dbReference type="RefSeq" id="WP_038151789.1">
    <property type="nucleotide sequence ID" value="NZ_JRNT01000007.1"/>
</dbReference>
<proteinExistence type="inferred from homology"/>
<evidence type="ECO:0000256" key="9">
    <source>
        <dbReference type="HAMAP-Rule" id="MF_00161"/>
    </source>
</evidence>
<dbReference type="HAMAP" id="MF_00161">
    <property type="entry name" value="LspA"/>
    <property type="match status" value="1"/>
</dbReference>
<keyword evidence="4 9" id="KW-0812">Transmembrane</keyword>
<accession>A0A096ALV2</accession>
<organism evidence="11 12">
    <name type="scientific">Veillonella montpellierensis DNF00314</name>
    <dbReference type="NCBI Taxonomy" id="1401067"/>
    <lineage>
        <taxon>Bacteria</taxon>
        <taxon>Bacillati</taxon>
        <taxon>Bacillota</taxon>
        <taxon>Negativicutes</taxon>
        <taxon>Veillonellales</taxon>
        <taxon>Veillonellaceae</taxon>
        <taxon>Veillonella</taxon>
    </lineage>
</organism>
<keyword evidence="8 9" id="KW-0472">Membrane</keyword>
<dbReference type="PANTHER" id="PTHR33695">
    <property type="entry name" value="LIPOPROTEIN SIGNAL PEPTIDASE"/>
    <property type="match status" value="1"/>
</dbReference>
<gene>
    <name evidence="9" type="primary">lspA</name>
    <name evidence="11" type="ORF">HMPREF0872_03325</name>
</gene>
<sequence>MFYGLLLVCLVIDQITKYVVRTHMMVGDSIPLLSNVFHITYILNRGAAFGILENQRLFFLGIVLILLVIYIIFRHTIHRGPRYLKIGAALLMSGAIGNGWDRFHYNAVIDFFDFRIWPIFNVADITICIGVSLVAYYMIRSK</sequence>
<evidence type="ECO:0000256" key="5">
    <source>
        <dbReference type="ARBA" id="ARBA00022750"/>
    </source>
</evidence>
<evidence type="ECO:0000256" key="6">
    <source>
        <dbReference type="ARBA" id="ARBA00022801"/>
    </source>
</evidence>
<dbReference type="GO" id="GO:0006508">
    <property type="term" value="P:proteolysis"/>
    <property type="evidence" value="ECO:0007669"/>
    <property type="project" value="UniProtKB-KW"/>
</dbReference>
<keyword evidence="7 9" id="KW-1133">Transmembrane helix</keyword>
<dbReference type="GO" id="GO:0004190">
    <property type="term" value="F:aspartic-type endopeptidase activity"/>
    <property type="evidence" value="ECO:0007669"/>
    <property type="project" value="UniProtKB-UniRule"/>
</dbReference>
<dbReference type="EMBL" id="JRNT01000007">
    <property type="protein sequence ID" value="KGF47750.1"/>
    <property type="molecule type" value="Genomic_DNA"/>
</dbReference>
<dbReference type="PANTHER" id="PTHR33695:SF1">
    <property type="entry name" value="LIPOPROTEIN SIGNAL PEPTIDASE"/>
    <property type="match status" value="1"/>
</dbReference>
<dbReference type="AlphaFoldDB" id="A0A096ALV2"/>
<evidence type="ECO:0000256" key="3">
    <source>
        <dbReference type="ARBA" id="ARBA00022670"/>
    </source>
</evidence>
<dbReference type="InterPro" id="IPR001872">
    <property type="entry name" value="Peptidase_A8"/>
</dbReference>
<feature type="active site" evidence="9">
    <location>
        <position position="124"/>
    </location>
</feature>
<dbReference type="eggNOG" id="COG0597">
    <property type="taxonomic scope" value="Bacteria"/>
</dbReference>
<keyword evidence="2 9" id="KW-1003">Cell membrane</keyword>
<dbReference type="NCBIfam" id="TIGR00077">
    <property type="entry name" value="lspA"/>
    <property type="match status" value="1"/>
</dbReference>
<keyword evidence="3 9" id="KW-0645">Protease</keyword>
<dbReference type="UniPathway" id="UPA00665"/>
<keyword evidence="6 9" id="KW-0378">Hydrolase</keyword>
<comment type="function">
    <text evidence="9">This protein specifically catalyzes the removal of signal peptides from prolipoproteins.</text>
</comment>
<dbReference type="GO" id="GO:0005886">
    <property type="term" value="C:plasma membrane"/>
    <property type="evidence" value="ECO:0007669"/>
    <property type="project" value="UniProtKB-SubCell"/>
</dbReference>
<keyword evidence="12" id="KW-1185">Reference proteome</keyword>
<evidence type="ECO:0000313" key="11">
    <source>
        <dbReference type="EMBL" id="KGF47750.1"/>
    </source>
</evidence>
<comment type="caution">
    <text evidence="9">Lacks conserved residue(s) required for the propagation of feature annotation.</text>
</comment>
<feature type="transmembrane region" description="Helical" evidence="9">
    <location>
        <begin position="82"/>
        <end position="100"/>
    </location>
</feature>
<dbReference type="Proteomes" id="UP000029628">
    <property type="component" value="Unassembled WGS sequence"/>
</dbReference>
<comment type="pathway">
    <text evidence="9">Protein modification; lipoprotein biosynthesis (signal peptide cleavage).</text>
</comment>